<dbReference type="InterPro" id="IPR016059">
    <property type="entry name" value="DNA_ligase_ATP-dep_CS"/>
</dbReference>
<evidence type="ECO:0000256" key="4">
    <source>
        <dbReference type="ARBA" id="ARBA00022618"/>
    </source>
</evidence>
<dbReference type="CDD" id="cd07900">
    <property type="entry name" value="Adenylation_DNA_ligase_I_Euk"/>
    <property type="match status" value="1"/>
</dbReference>
<evidence type="ECO:0000256" key="10">
    <source>
        <dbReference type="ARBA" id="ARBA00023204"/>
    </source>
</evidence>
<evidence type="ECO:0000256" key="15">
    <source>
        <dbReference type="RuleBase" id="RU004196"/>
    </source>
</evidence>
<evidence type="ECO:0000256" key="16">
    <source>
        <dbReference type="SAM" id="MobiDB-lite"/>
    </source>
</evidence>
<evidence type="ECO:0000256" key="5">
    <source>
        <dbReference type="ARBA" id="ARBA00022705"/>
    </source>
</evidence>
<dbReference type="Gene3D" id="3.30.1490.70">
    <property type="match status" value="1"/>
</dbReference>
<dbReference type="GO" id="GO:0005524">
    <property type="term" value="F:ATP binding"/>
    <property type="evidence" value="ECO:0007669"/>
    <property type="project" value="UniProtKB-KW"/>
</dbReference>
<dbReference type="InterPro" id="IPR012308">
    <property type="entry name" value="DNA_ligase_ATP-dep_N"/>
</dbReference>
<keyword evidence="9 14" id="KW-0233">DNA recombination</keyword>
<dbReference type="AlphaFoldDB" id="A0A061R9R7"/>
<dbReference type="GO" id="GO:0003677">
    <property type="term" value="F:DNA binding"/>
    <property type="evidence" value="ECO:0007669"/>
    <property type="project" value="InterPro"/>
</dbReference>
<evidence type="ECO:0000256" key="1">
    <source>
        <dbReference type="ARBA" id="ARBA00004123"/>
    </source>
</evidence>
<comment type="subcellular location">
    <subcellularLocation>
        <location evidence="1">Nucleus</location>
    </subcellularLocation>
</comment>
<dbReference type="Gene3D" id="3.30.470.30">
    <property type="entry name" value="DNA ligase/mRNA capping enzyme"/>
    <property type="match status" value="1"/>
</dbReference>
<dbReference type="InterPro" id="IPR036599">
    <property type="entry name" value="DNA_ligase_N_sf"/>
</dbReference>
<keyword evidence="3 14" id="KW-0436">Ligase</keyword>
<dbReference type="GO" id="GO:0006281">
    <property type="term" value="P:DNA repair"/>
    <property type="evidence" value="ECO:0007669"/>
    <property type="project" value="UniProtKB-KW"/>
</dbReference>
<dbReference type="SUPFAM" id="SSF56091">
    <property type="entry name" value="DNA ligase/mRNA capping enzyme, catalytic domain"/>
    <property type="match status" value="1"/>
</dbReference>
<dbReference type="InterPro" id="IPR000977">
    <property type="entry name" value="DNA_ligase_ATP-dep"/>
</dbReference>
<keyword evidence="10 14" id="KW-0234">DNA repair</keyword>
<dbReference type="Pfam" id="PF01068">
    <property type="entry name" value="DNA_ligase_A_M"/>
    <property type="match status" value="1"/>
</dbReference>
<dbReference type="Pfam" id="PF04675">
    <property type="entry name" value="DNA_ligase_A_N"/>
    <property type="match status" value="1"/>
</dbReference>
<evidence type="ECO:0000313" key="18">
    <source>
        <dbReference type="EMBL" id="JAC67246.1"/>
    </source>
</evidence>
<name>A0A061R9R7_9CHLO</name>
<evidence type="ECO:0000256" key="11">
    <source>
        <dbReference type="ARBA" id="ARBA00023242"/>
    </source>
</evidence>
<evidence type="ECO:0000256" key="3">
    <source>
        <dbReference type="ARBA" id="ARBA00022598"/>
    </source>
</evidence>
<keyword evidence="8 14" id="KW-0067">ATP-binding</keyword>
<dbReference type="FunFam" id="2.40.50.140:FF:000062">
    <property type="entry name" value="DNA ligase"/>
    <property type="match status" value="1"/>
</dbReference>
<dbReference type="Gene3D" id="1.10.3260.10">
    <property type="entry name" value="DNA ligase, ATP-dependent, N-terminal domain"/>
    <property type="match status" value="1"/>
</dbReference>
<evidence type="ECO:0000256" key="6">
    <source>
        <dbReference type="ARBA" id="ARBA00022741"/>
    </source>
</evidence>
<keyword evidence="12" id="KW-0131">Cell cycle</keyword>
<evidence type="ECO:0000256" key="7">
    <source>
        <dbReference type="ARBA" id="ARBA00022763"/>
    </source>
</evidence>
<proteinExistence type="inferred from homology"/>
<keyword evidence="4" id="KW-0132">Cell division</keyword>
<evidence type="ECO:0000256" key="2">
    <source>
        <dbReference type="ARBA" id="ARBA00007572"/>
    </source>
</evidence>
<comment type="catalytic activity">
    <reaction evidence="13 14">
        <text>ATP + (deoxyribonucleotide)n-3'-hydroxyl + 5'-phospho-(deoxyribonucleotide)m = (deoxyribonucleotide)n+m + AMP + diphosphate.</text>
        <dbReference type="EC" id="6.5.1.1"/>
    </reaction>
</comment>
<feature type="compositionally biased region" description="Low complexity" evidence="16">
    <location>
        <begin position="217"/>
        <end position="226"/>
    </location>
</feature>
<dbReference type="Pfam" id="PF04679">
    <property type="entry name" value="DNA_ligase_A_C"/>
    <property type="match status" value="1"/>
</dbReference>
<accession>A0A061R9R7</accession>
<feature type="region of interest" description="Disordered" evidence="16">
    <location>
        <begin position="17"/>
        <end position="60"/>
    </location>
</feature>
<dbReference type="GO" id="GO:0006273">
    <property type="term" value="P:lagging strand elongation"/>
    <property type="evidence" value="ECO:0007669"/>
    <property type="project" value="TreeGrafter"/>
</dbReference>
<dbReference type="EMBL" id="GBEZ01019291">
    <property type="protein sequence ID" value="JAC67246.1"/>
    <property type="molecule type" value="Transcribed_RNA"/>
</dbReference>
<dbReference type="Gene3D" id="2.40.50.140">
    <property type="entry name" value="Nucleic acid-binding proteins"/>
    <property type="match status" value="1"/>
</dbReference>
<dbReference type="GO" id="GO:0006310">
    <property type="term" value="P:DNA recombination"/>
    <property type="evidence" value="ECO:0007669"/>
    <property type="project" value="UniProtKB-KW"/>
</dbReference>
<evidence type="ECO:0000256" key="12">
    <source>
        <dbReference type="ARBA" id="ARBA00023306"/>
    </source>
</evidence>
<dbReference type="GO" id="GO:0003910">
    <property type="term" value="F:DNA ligase (ATP) activity"/>
    <property type="evidence" value="ECO:0007669"/>
    <property type="project" value="UniProtKB-EC"/>
</dbReference>
<dbReference type="NCBIfam" id="TIGR00574">
    <property type="entry name" value="dnl1"/>
    <property type="match status" value="1"/>
</dbReference>
<protein>
    <recommendedName>
        <fullName evidence="14">DNA ligase</fullName>
        <ecNumber evidence="14">6.5.1.1</ecNumber>
    </recommendedName>
</protein>
<dbReference type="PROSITE" id="PS00697">
    <property type="entry name" value="DNA_LIGASE_A1"/>
    <property type="match status" value="1"/>
</dbReference>
<dbReference type="InterPro" id="IPR050191">
    <property type="entry name" value="ATP-dep_DNA_ligase"/>
</dbReference>
<dbReference type="CDD" id="cd07969">
    <property type="entry name" value="OBF_DNA_ligase_I"/>
    <property type="match status" value="1"/>
</dbReference>
<dbReference type="GO" id="GO:0051301">
    <property type="term" value="P:cell division"/>
    <property type="evidence" value="ECO:0007669"/>
    <property type="project" value="UniProtKB-KW"/>
</dbReference>
<evidence type="ECO:0000259" key="17">
    <source>
        <dbReference type="PROSITE" id="PS50160"/>
    </source>
</evidence>
<dbReference type="PROSITE" id="PS50160">
    <property type="entry name" value="DNA_LIGASE_A3"/>
    <property type="match status" value="1"/>
</dbReference>
<dbReference type="GO" id="GO:0005739">
    <property type="term" value="C:mitochondrion"/>
    <property type="evidence" value="ECO:0007669"/>
    <property type="project" value="TreeGrafter"/>
</dbReference>
<evidence type="ECO:0000256" key="13">
    <source>
        <dbReference type="ARBA" id="ARBA00034003"/>
    </source>
</evidence>
<evidence type="ECO:0000256" key="14">
    <source>
        <dbReference type="RuleBase" id="RU000617"/>
    </source>
</evidence>
<dbReference type="GO" id="GO:0071897">
    <property type="term" value="P:DNA biosynthetic process"/>
    <property type="evidence" value="ECO:0007669"/>
    <property type="project" value="InterPro"/>
</dbReference>
<keyword evidence="6 14" id="KW-0547">Nucleotide-binding</keyword>
<evidence type="ECO:0000256" key="9">
    <source>
        <dbReference type="ARBA" id="ARBA00023172"/>
    </source>
</evidence>
<dbReference type="FunFam" id="3.30.470.30:FF:000002">
    <property type="entry name" value="DNA ligase"/>
    <property type="match status" value="1"/>
</dbReference>
<dbReference type="PANTHER" id="PTHR45674:SF4">
    <property type="entry name" value="DNA LIGASE 1"/>
    <property type="match status" value="1"/>
</dbReference>
<keyword evidence="11" id="KW-0539">Nucleus</keyword>
<dbReference type="InterPro" id="IPR012340">
    <property type="entry name" value="NA-bd_OB-fold"/>
</dbReference>
<dbReference type="PANTHER" id="PTHR45674">
    <property type="entry name" value="DNA LIGASE 1/3 FAMILY MEMBER"/>
    <property type="match status" value="1"/>
</dbReference>
<feature type="domain" description="ATP-dependent DNA ligase family profile" evidence="17">
    <location>
        <begin position="634"/>
        <end position="768"/>
    </location>
</feature>
<sequence>MKQSSIASLWSKASKRLGSGVAQADEQTDSNSKSQTLKPEASHCKESRGENLEAQNDIPLSKEVVQPREAGRLKRLRKGCAAAKESVTELCLPKDLEEDNEAEVPVDSKYLEDCANLSVNGNTTKDVCAARPVSGAAKCASDRETIPNKKRHKTDSVENDGVELSAEFCSEGDIAPRETGGGLKGQERGREDEAEDPLPDKENTPGEEQVLKPRGPPSGRGSGMAEAVGGAMEAFESAIRATASRASGIKSSKDGVGAAALAAAEQHKAFSLDSYVTWKAGAPTPFGFLCEAFEVVANTTKRQEKATVLIDAFRTILATRPEDLIAAVRLTANELSPPHEGLELGLGEATLKDVLADASGKTKAAIDKQYQEVGDLGSLAVEVRSRVRTLVTPPPLTVAAVLKSLREVARLEGSKAMNKKKNAISKLLVASRGNEAGYIMRACEFKRGLRIGVNDSTLLTAIAHAFHLHKLGCEGRSLADKLEETAQAVRRAFCECPCYEVLIESLLKHEISELPNYCHLVAGVPIKPMLAKPTLGISEVLDKFSGTEFTCEYKYDGERAQIHIVDDGSVQVYSRNSENSIGKYPDAAEIIKKHLQTDVKSLIIDAEVVAYDRKAGKIKPFQELSRRAKKVVSAKDIKGELCVFAFDCLYFNGDILVRKPLSERQKALRSALGETPGECQFANGRVSSDLMELQAFLDEAVNDCTEGLMVKAMDATYEPSKRSTNWLKLKKDYMTGAADSFDVVPIGAWFGKGKRTGVYGSFLLAIYNPQTEEYQTISKIGTGFSEQQLEEHSAKLREFEIPGPRNYYRYGDAAAMQPEVWFEAKAVWEVKAADLSISPMHQAARGMVEPGKGISIRFPRLVRERDDKDPEDATTAEQVVEMYQKQAVARAHAKPAAEDDDY</sequence>
<evidence type="ECO:0000256" key="8">
    <source>
        <dbReference type="ARBA" id="ARBA00022840"/>
    </source>
</evidence>
<dbReference type="PROSITE" id="PS00333">
    <property type="entry name" value="DNA_LIGASE_A2"/>
    <property type="match status" value="1"/>
</dbReference>
<keyword evidence="5" id="KW-0235">DNA replication</keyword>
<feature type="compositionally biased region" description="Basic and acidic residues" evidence="16">
    <location>
        <begin position="40"/>
        <end position="51"/>
    </location>
</feature>
<gene>
    <name evidence="18" type="primary">LIG1</name>
    <name evidence="18" type="ORF">TSPGSL018_11622</name>
</gene>
<dbReference type="GO" id="GO:0005634">
    <property type="term" value="C:nucleus"/>
    <property type="evidence" value="ECO:0007669"/>
    <property type="project" value="UniProtKB-SubCell"/>
</dbReference>
<keyword evidence="7 14" id="KW-0227">DNA damage</keyword>
<organism evidence="18">
    <name type="scientific">Tetraselmis sp. GSL018</name>
    <dbReference type="NCBI Taxonomy" id="582737"/>
    <lineage>
        <taxon>Eukaryota</taxon>
        <taxon>Viridiplantae</taxon>
        <taxon>Chlorophyta</taxon>
        <taxon>core chlorophytes</taxon>
        <taxon>Chlorodendrophyceae</taxon>
        <taxon>Chlorodendrales</taxon>
        <taxon>Chlorodendraceae</taxon>
        <taxon>Tetraselmis</taxon>
    </lineage>
</organism>
<dbReference type="InterPro" id="IPR012309">
    <property type="entry name" value="DNA_ligase_ATP-dep_C"/>
</dbReference>
<dbReference type="SUPFAM" id="SSF117018">
    <property type="entry name" value="ATP-dependent DNA ligase DNA-binding domain"/>
    <property type="match status" value="1"/>
</dbReference>
<comment type="similarity">
    <text evidence="2 15">Belongs to the ATP-dependent DNA ligase family.</text>
</comment>
<dbReference type="InterPro" id="IPR012310">
    <property type="entry name" value="DNA_ligase_ATP-dep_cent"/>
</dbReference>
<dbReference type="EC" id="6.5.1.1" evidence="14"/>
<reference evidence="18" key="1">
    <citation type="submission" date="2014-05" db="EMBL/GenBank/DDBJ databases">
        <title>The transcriptome of the halophilic microalga Tetraselmis sp. GSL018 isolated from the Great Salt Lake, Utah.</title>
        <authorList>
            <person name="Jinkerson R.E."/>
            <person name="D'Adamo S."/>
            <person name="Posewitz M.C."/>
        </authorList>
    </citation>
    <scope>NUCLEOTIDE SEQUENCE</scope>
    <source>
        <strain evidence="18">GSL018</strain>
    </source>
</reference>
<feature type="region of interest" description="Disordered" evidence="16">
    <location>
        <begin position="134"/>
        <end position="226"/>
    </location>
</feature>
<dbReference type="SUPFAM" id="SSF50249">
    <property type="entry name" value="Nucleic acid-binding proteins"/>
    <property type="match status" value="1"/>
</dbReference>